<keyword evidence="2" id="KW-1185">Reference proteome</keyword>
<organism evidence="1 2">
    <name type="scientific">Lindgomyces ingoldianus</name>
    <dbReference type="NCBI Taxonomy" id="673940"/>
    <lineage>
        <taxon>Eukaryota</taxon>
        <taxon>Fungi</taxon>
        <taxon>Dikarya</taxon>
        <taxon>Ascomycota</taxon>
        <taxon>Pezizomycotina</taxon>
        <taxon>Dothideomycetes</taxon>
        <taxon>Pleosporomycetidae</taxon>
        <taxon>Pleosporales</taxon>
        <taxon>Lindgomycetaceae</taxon>
        <taxon>Lindgomyces</taxon>
    </lineage>
</organism>
<reference evidence="1" key="1">
    <citation type="journal article" date="2020" name="Stud. Mycol.">
        <title>101 Dothideomycetes genomes: a test case for predicting lifestyles and emergence of pathogens.</title>
        <authorList>
            <person name="Haridas S."/>
            <person name="Albert R."/>
            <person name="Binder M."/>
            <person name="Bloem J."/>
            <person name="Labutti K."/>
            <person name="Salamov A."/>
            <person name="Andreopoulos B."/>
            <person name="Baker S."/>
            <person name="Barry K."/>
            <person name="Bills G."/>
            <person name="Bluhm B."/>
            <person name="Cannon C."/>
            <person name="Castanera R."/>
            <person name="Culley D."/>
            <person name="Daum C."/>
            <person name="Ezra D."/>
            <person name="Gonzalez J."/>
            <person name="Henrissat B."/>
            <person name="Kuo A."/>
            <person name="Liang C."/>
            <person name="Lipzen A."/>
            <person name="Lutzoni F."/>
            <person name="Magnuson J."/>
            <person name="Mondo S."/>
            <person name="Nolan M."/>
            <person name="Ohm R."/>
            <person name="Pangilinan J."/>
            <person name="Park H.-J."/>
            <person name="Ramirez L."/>
            <person name="Alfaro M."/>
            <person name="Sun H."/>
            <person name="Tritt A."/>
            <person name="Yoshinaga Y."/>
            <person name="Zwiers L.-H."/>
            <person name="Turgeon B."/>
            <person name="Goodwin S."/>
            <person name="Spatafora J."/>
            <person name="Crous P."/>
            <person name="Grigoriev I."/>
        </authorList>
    </citation>
    <scope>NUCLEOTIDE SEQUENCE</scope>
    <source>
        <strain evidence="1">ATCC 200398</strain>
    </source>
</reference>
<comment type="caution">
    <text evidence="1">The sequence shown here is derived from an EMBL/GenBank/DDBJ whole genome shotgun (WGS) entry which is preliminary data.</text>
</comment>
<dbReference type="Proteomes" id="UP000799755">
    <property type="component" value="Unassembled WGS sequence"/>
</dbReference>
<evidence type="ECO:0000313" key="2">
    <source>
        <dbReference type="Proteomes" id="UP000799755"/>
    </source>
</evidence>
<sequence>MMHPRRNSGIVASGSMVLLDAVSRASRATQKPKLTQTAVRDVMSFGPISGVPTTITPISNPSIHPDRNSLENQPDKHHPDIRIVGKNNRTKAETKMNVMVVADELAALSDIDTGRCNASLKNFVSIVENCIEYA</sequence>
<evidence type="ECO:0000313" key="1">
    <source>
        <dbReference type="EMBL" id="KAF2464729.1"/>
    </source>
</evidence>
<dbReference type="EMBL" id="MU003534">
    <property type="protein sequence ID" value="KAF2464729.1"/>
    <property type="molecule type" value="Genomic_DNA"/>
</dbReference>
<protein>
    <submittedName>
        <fullName evidence="1">Uncharacterized protein</fullName>
    </submittedName>
</protein>
<accession>A0ACB6QCG5</accession>
<name>A0ACB6QCG5_9PLEO</name>
<gene>
    <name evidence="1" type="ORF">BDR25DRAFT_318993</name>
</gene>
<proteinExistence type="predicted"/>